<keyword evidence="7" id="KW-0325">Glycoprotein</keyword>
<keyword evidence="3 8" id="KW-0812">Transmembrane</keyword>
<feature type="domain" description="PSI" evidence="9">
    <location>
        <begin position="251"/>
        <end position="296"/>
    </location>
</feature>
<keyword evidence="5 8" id="KW-1133">Transmembrane helix</keyword>
<evidence type="ECO:0000256" key="1">
    <source>
        <dbReference type="ARBA" id="ARBA00004479"/>
    </source>
</evidence>
<reference evidence="10" key="2">
    <citation type="submission" date="2025-09" db="UniProtKB">
        <authorList>
            <consortium name="Ensembl"/>
        </authorList>
    </citation>
    <scope>IDENTIFICATION</scope>
</reference>
<proteinExistence type="inferred from homology"/>
<evidence type="ECO:0000256" key="6">
    <source>
        <dbReference type="ARBA" id="ARBA00023136"/>
    </source>
</evidence>
<evidence type="ECO:0000313" key="10">
    <source>
        <dbReference type="Ensembl" id="ENSMAMP00000040448.1"/>
    </source>
</evidence>
<reference evidence="10" key="1">
    <citation type="submission" date="2025-08" db="UniProtKB">
        <authorList>
            <consortium name="Ensembl"/>
        </authorList>
    </citation>
    <scope>IDENTIFICATION</scope>
</reference>
<name>A0A7N8X4Q3_9TELE</name>
<keyword evidence="11" id="KW-1185">Reference proteome</keyword>
<evidence type="ECO:0000256" key="5">
    <source>
        <dbReference type="ARBA" id="ARBA00022989"/>
    </source>
</evidence>
<evidence type="ECO:0000256" key="8">
    <source>
        <dbReference type="SAM" id="Phobius"/>
    </source>
</evidence>
<dbReference type="Gene3D" id="3.30.1680.10">
    <property type="entry name" value="ligand-binding face of the semaphorins, domain 2"/>
    <property type="match status" value="1"/>
</dbReference>
<keyword evidence="4" id="KW-0732">Signal</keyword>
<comment type="subcellular location">
    <subcellularLocation>
        <location evidence="1">Membrane</location>
        <topology evidence="1">Single-pass type I membrane protein</topology>
    </subcellularLocation>
</comment>
<dbReference type="SUPFAM" id="SSF103575">
    <property type="entry name" value="Plexin repeat"/>
    <property type="match status" value="1"/>
</dbReference>
<sequence>RNNNFYTDFMYFLVLPHNSLDSSHDPTRSAVSQEDSRQYYRWQSFGPADRRTEDLWVDLNTLHKSQIRVHGILSNTHRQAARVALSFDFPFYGHYLRQIIIATGGFIFMGEITHRMLTATQYVAPLMANFDPSFSKNSTVRYSDNGNLFVVQWDKVRLKDRESEGPFTFQAALHRNGTIVFNYRDIPLPVVKINSTEHPVKVGLSDAFMEFLPSSQPPDAKRRTIYEYHRVEIDTTRIVNRSAFEFTPLPTCLQHTSCDLCLTSNLTTGCGWCNTLQRCSDGIDRHRQEWLEYNCPEEVSCIFHVYSTNISRIDNEPIVAAQIIMFQHHQNQQSLSSFLSDLQAGPPNQKGITENTAIIAGVVAALVVLVALTLLAVYYINTHPTVAPPFYLMQRRTNNYWPSMKFRNQGCHSSYAEVELGGHEKEGFIEAEQCC</sequence>
<dbReference type="Pfam" id="PF01437">
    <property type="entry name" value="PSI"/>
    <property type="match status" value="1"/>
</dbReference>
<feature type="transmembrane region" description="Helical" evidence="8">
    <location>
        <begin position="357"/>
        <end position="380"/>
    </location>
</feature>
<dbReference type="Ensembl" id="ENSMAMT00000049841.1">
    <property type="protein sequence ID" value="ENSMAMP00000040448.1"/>
    <property type="gene ID" value="ENSMAMG00000005221.2"/>
</dbReference>
<accession>A0A7N8X4Q3</accession>
<dbReference type="PANTHER" id="PTHR13055:SF10">
    <property type="entry name" value="PLEXIN DOMAIN-CONTAINING PROTEIN 1"/>
    <property type="match status" value="1"/>
</dbReference>
<evidence type="ECO:0000256" key="7">
    <source>
        <dbReference type="ARBA" id="ARBA00023180"/>
    </source>
</evidence>
<organism evidence="10 11">
    <name type="scientific">Mastacembelus armatus</name>
    <name type="common">zig-zag eel</name>
    <dbReference type="NCBI Taxonomy" id="205130"/>
    <lineage>
        <taxon>Eukaryota</taxon>
        <taxon>Metazoa</taxon>
        <taxon>Chordata</taxon>
        <taxon>Craniata</taxon>
        <taxon>Vertebrata</taxon>
        <taxon>Euteleostomi</taxon>
        <taxon>Actinopterygii</taxon>
        <taxon>Neopterygii</taxon>
        <taxon>Teleostei</taxon>
        <taxon>Neoteleostei</taxon>
        <taxon>Acanthomorphata</taxon>
        <taxon>Anabantaria</taxon>
        <taxon>Synbranchiformes</taxon>
        <taxon>Mastacembelidae</taxon>
        <taxon>Mastacembelus</taxon>
    </lineage>
</organism>
<comment type="similarity">
    <text evidence="2">Belongs to the plexin family.</text>
</comment>
<dbReference type="InterPro" id="IPR002165">
    <property type="entry name" value="Plexin_repeat"/>
</dbReference>
<evidence type="ECO:0000256" key="3">
    <source>
        <dbReference type="ARBA" id="ARBA00022692"/>
    </source>
</evidence>
<dbReference type="PANTHER" id="PTHR13055">
    <property type="entry name" value="TUMOR ENDOTHELIAL MARKER 7 RELATED"/>
    <property type="match status" value="1"/>
</dbReference>
<dbReference type="AlphaFoldDB" id="A0A7N8X4Q3"/>
<dbReference type="InterPro" id="IPR016201">
    <property type="entry name" value="PSI"/>
</dbReference>
<dbReference type="Proteomes" id="UP000261640">
    <property type="component" value="Unplaced"/>
</dbReference>
<evidence type="ECO:0000256" key="2">
    <source>
        <dbReference type="ARBA" id="ARBA00010297"/>
    </source>
</evidence>
<dbReference type="SMART" id="SM00423">
    <property type="entry name" value="PSI"/>
    <property type="match status" value="1"/>
</dbReference>
<dbReference type="GeneTree" id="ENSGT00440000033408"/>
<evidence type="ECO:0000256" key="4">
    <source>
        <dbReference type="ARBA" id="ARBA00022729"/>
    </source>
</evidence>
<evidence type="ECO:0000259" key="9">
    <source>
        <dbReference type="SMART" id="SM00423"/>
    </source>
</evidence>
<protein>
    <submittedName>
        <fullName evidence="10">Plexin domain-containing protein 1-like</fullName>
    </submittedName>
</protein>
<dbReference type="InterPro" id="IPR031152">
    <property type="entry name" value="PLXDC"/>
</dbReference>
<keyword evidence="6 8" id="KW-0472">Membrane</keyword>
<evidence type="ECO:0000313" key="11">
    <source>
        <dbReference type="Proteomes" id="UP000261640"/>
    </source>
</evidence>
<dbReference type="GO" id="GO:0016020">
    <property type="term" value="C:membrane"/>
    <property type="evidence" value="ECO:0007669"/>
    <property type="project" value="UniProtKB-SubCell"/>
</dbReference>